<comment type="subcellular location">
    <subcellularLocation>
        <location evidence="1">Cell membrane</location>
        <topology evidence="1">Multi-pass membrane protein</topology>
    </subcellularLocation>
</comment>
<evidence type="ECO:0000256" key="6">
    <source>
        <dbReference type="ARBA" id="ARBA00022989"/>
    </source>
</evidence>
<evidence type="ECO:0000256" key="4">
    <source>
        <dbReference type="ARBA" id="ARBA00022597"/>
    </source>
</evidence>
<dbReference type="OrthoDB" id="6133115at2759"/>
<feature type="transmembrane region" description="Helical" evidence="8">
    <location>
        <begin position="322"/>
        <end position="344"/>
    </location>
</feature>
<dbReference type="GO" id="GO:0005886">
    <property type="term" value="C:plasma membrane"/>
    <property type="evidence" value="ECO:0007669"/>
    <property type="project" value="UniProtKB-SubCell"/>
</dbReference>
<keyword evidence="11" id="KW-1185">Reference proteome</keyword>
<name>A0A653BYJ5_CALMS</name>
<feature type="transmembrane region" description="Helical" evidence="8">
    <location>
        <begin position="356"/>
        <end position="375"/>
    </location>
</feature>
<evidence type="ECO:0000313" key="10">
    <source>
        <dbReference type="EMBL" id="VEN40698.1"/>
    </source>
</evidence>
<accession>A0A653BYJ5</accession>
<feature type="transmembrane region" description="Helical" evidence="8">
    <location>
        <begin position="92"/>
        <end position="111"/>
    </location>
</feature>
<evidence type="ECO:0000256" key="5">
    <source>
        <dbReference type="ARBA" id="ARBA00022692"/>
    </source>
</evidence>
<dbReference type="InterPro" id="IPR005828">
    <property type="entry name" value="MFS_sugar_transport-like"/>
</dbReference>
<sequence length="477" mass="53373">MASKCSDDCEKKENSGKNWLQILAVLIGCLTTLQNSIHFSWTSPFFVQLTKDKDNYDISEEQASYFTTLPPIVQILSCPIFSVLCDRIGRKNALLIGGVPFILACILEAFAKNVYVFHVARCLTGVGASANYIALSMYAGEICQPKVRDFWVNFLVSISLSGGVLLINFIGFYFDVHQTAYICLVPGMLFLIAFPFMPESPYYLLMNRRDDAAKDSLKRLLQREDVEEDFQQLKADVKRQMSETGTWKDLFCIVANRKALFAGVLMRVAQQFGGSAFVAAYTSYIFEESGGDAKTATLIYSGVFVVVTIMAAFSIDHLGRKMSFVISMFLCAACMLYLSVFYYIKDCVPQWDVSNYTWVPLIGMMAYIIFSAFGVSNIPNVMLGELFSASIKAKGLNVLISVMGLLISLTSYLFYLFSSSFGMFTAFLVFSLISFGNAIWCIFVLPETKGKTLEQIQQEFNGQKLVKPEKLDSQKLV</sequence>
<protein>
    <recommendedName>
        <fullName evidence="9">Major facilitator superfamily (MFS) profile domain-containing protein</fullName>
    </recommendedName>
</protein>
<feature type="transmembrane region" description="Helical" evidence="8">
    <location>
        <begin position="20"/>
        <end position="43"/>
    </location>
</feature>
<dbReference type="EMBL" id="CAACVG010006606">
    <property type="protein sequence ID" value="VEN40698.1"/>
    <property type="molecule type" value="Genomic_DNA"/>
</dbReference>
<evidence type="ECO:0000256" key="3">
    <source>
        <dbReference type="ARBA" id="ARBA00022475"/>
    </source>
</evidence>
<proteinExistence type="predicted"/>
<dbReference type="Gene3D" id="1.20.1250.20">
    <property type="entry name" value="MFS general substrate transporter like domains"/>
    <property type="match status" value="1"/>
</dbReference>
<dbReference type="Proteomes" id="UP000410492">
    <property type="component" value="Unassembled WGS sequence"/>
</dbReference>
<dbReference type="PROSITE" id="PS51257">
    <property type="entry name" value="PROKAR_LIPOPROTEIN"/>
    <property type="match status" value="1"/>
</dbReference>
<dbReference type="InterPro" id="IPR036259">
    <property type="entry name" value="MFS_trans_sf"/>
</dbReference>
<organism evidence="10 11">
    <name type="scientific">Callosobruchus maculatus</name>
    <name type="common">Southern cowpea weevil</name>
    <name type="synonym">Pulse bruchid</name>
    <dbReference type="NCBI Taxonomy" id="64391"/>
    <lineage>
        <taxon>Eukaryota</taxon>
        <taxon>Metazoa</taxon>
        <taxon>Ecdysozoa</taxon>
        <taxon>Arthropoda</taxon>
        <taxon>Hexapoda</taxon>
        <taxon>Insecta</taxon>
        <taxon>Pterygota</taxon>
        <taxon>Neoptera</taxon>
        <taxon>Endopterygota</taxon>
        <taxon>Coleoptera</taxon>
        <taxon>Polyphaga</taxon>
        <taxon>Cucujiformia</taxon>
        <taxon>Chrysomeloidea</taxon>
        <taxon>Chrysomelidae</taxon>
        <taxon>Bruchinae</taxon>
        <taxon>Bruchini</taxon>
        <taxon>Callosobruchus</taxon>
    </lineage>
</organism>
<dbReference type="InterPro" id="IPR005829">
    <property type="entry name" value="Sugar_transporter_CS"/>
</dbReference>
<dbReference type="SUPFAM" id="SSF103473">
    <property type="entry name" value="MFS general substrate transporter"/>
    <property type="match status" value="1"/>
</dbReference>
<dbReference type="AlphaFoldDB" id="A0A653BYJ5"/>
<feature type="transmembrane region" description="Helical" evidence="8">
    <location>
        <begin position="117"/>
        <end position="138"/>
    </location>
</feature>
<keyword evidence="7 8" id="KW-0472">Membrane</keyword>
<dbReference type="Pfam" id="PF00083">
    <property type="entry name" value="Sugar_tr"/>
    <property type="match status" value="1"/>
</dbReference>
<dbReference type="GO" id="GO:0022857">
    <property type="term" value="F:transmembrane transporter activity"/>
    <property type="evidence" value="ECO:0007669"/>
    <property type="project" value="InterPro"/>
</dbReference>
<evidence type="ECO:0000259" key="9">
    <source>
        <dbReference type="PROSITE" id="PS50850"/>
    </source>
</evidence>
<keyword evidence="2" id="KW-0813">Transport</keyword>
<evidence type="ECO:0000256" key="1">
    <source>
        <dbReference type="ARBA" id="ARBA00004651"/>
    </source>
</evidence>
<keyword evidence="5 8" id="KW-0812">Transmembrane</keyword>
<evidence type="ECO:0000256" key="8">
    <source>
        <dbReference type="SAM" id="Phobius"/>
    </source>
</evidence>
<evidence type="ECO:0000313" key="11">
    <source>
        <dbReference type="Proteomes" id="UP000410492"/>
    </source>
</evidence>
<gene>
    <name evidence="10" type="ORF">CALMAC_LOCUS4779</name>
</gene>
<reference evidence="10 11" key="1">
    <citation type="submission" date="2019-01" db="EMBL/GenBank/DDBJ databases">
        <authorList>
            <person name="Sayadi A."/>
        </authorList>
    </citation>
    <scope>NUCLEOTIDE SEQUENCE [LARGE SCALE GENOMIC DNA]</scope>
</reference>
<evidence type="ECO:0000256" key="7">
    <source>
        <dbReference type="ARBA" id="ARBA00023136"/>
    </source>
</evidence>
<dbReference type="PANTHER" id="PTHR48021">
    <property type="match status" value="1"/>
</dbReference>
<feature type="domain" description="Major facilitator superfamily (MFS) profile" evidence="9">
    <location>
        <begin position="20"/>
        <end position="449"/>
    </location>
</feature>
<dbReference type="PROSITE" id="PS50850">
    <property type="entry name" value="MFS"/>
    <property type="match status" value="1"/>
</dbReference>
<feature type="transmembrane region" description="Helical" evidence="8">
    <location>
        <begin position="264"/>
        <end position="286"/>
    </location>
</feature>
<dbReference type="InterPro" id="IPR020846">
    <property type="entry name" value="MFS_dom"/>
</dbReference>
<feature type="transmembrane region" description="Helical" evidence="8">
    <location>
        <begin position="63"/>
        <end position="85"/>
    </location>
</feature>
<keyword evidence="4" id="KW-0762">Sugar transport</keyword>
<feature type="transmembrane region" description="Helical" evidence="8">
    <location>
        <begin position="423"/>
        <end position="445"/>
    </location>
</feature>
<dbReference type="PANTHER" id="PTHR48021:SF46">
    <property type="entry name" value="MAJOR FACILITATOR SUPERFAMILY (MFS) PROFILE DOMAIN-CONTAINING PROTEIN"/>
    <property type="match status" value="1"/>
</dbReference>
<evidence type="ECO:0000256" key="2">
    <source>
        <dbReference type="ARBA" id="ARBA00022448"/>
    </source>
</evidence>
<dbReference type="PROSITE" id="PS00216">
    <property type="entry name" value="SUGAR_TRANSPORT_1"/>
    <property type="match status" value="1"/>
</dbReference>
<feature type="transmembrane region" description="Helical" evidence="8">
    <location>
        <begin position="396"/>
        <end position="417"/>
    </location>
</feature>
<keyword evidence="3" id="KW-1003">Cell membrane</keyword>
<keyword evidence="6 8" id="KW-1133">Transmembrane helix</keyword>
<dbReference type="FunFam" id="1.20.1250.20:FF:000218">
    <property type="entry name" value="facilitated trehalose transporter Tret1"/>
    <property type="match status" value="1"/>
</dbReference>
<feature type="transmembrane region" description="Helical" evidence="8">
    <location>
        <begin position="150"/>
        <end position="173"/>
    </location>
</feature>
<feature type="transmembrane region" description="Helical" evidence="8">
    <location>
        <begin position="179"/>
        <end position="198"/>
    </location>
</feature>
<dbReference type="InterPro" id="IPR050549">
    <property type="entry name" value="MFS_Trehalose_Transporter"/>
</dbReference>
<feature type="transmembrane region" description="Helical" evidence="8">
    <location>
        <begin position="298"/>
        <end position="315"/>
    </location>
</feature>